<keyword evidence="4" id="KW-0067">ATP-binding</keyword>
<reference evidence="6 7" key="1">
    <citation type="submission" date="2015-01" db="EMBL/GenBank/DDBJ databases">
        <title>Jeotgalibacillus campisalis genome sequencing.</title>
        <authorList>
            <person name="Goh K.M."/>
            <person name="Chan K.-G."/>
            <person name="Yaakop A.S."/>
            <person name="Ee R."/>
            <person name="Gan H.M."/>
            <person name="Chan C.S."/>
        </authorList>
    </citation>
    <scope>NUCLEOTIDE SEQUENCE [LARGE SCALE GENOMIC DNA]</scope>
    <source>
        <strain evidence="6 7">SF-57</strain>
    </source>
</reference>
<dbReference type="RefSeq" id="WP_041054380.1">
    <property type="nucleotide sequence ID" value="NZ_JXRR01000001.1"/>
</dbReference>
<keyword evidence="3" id="KW-0547">Nucleotide-binding</keyword>
<organism evidence="6 7">
    <name type="scientific">Jeotgalibacillus campisalis</name>
    <dbReference type="NCBI Taxonomy" id="220754"/>
    <lineage>
        <taxon>Bacteria</taxon>
        <taxon>Bacillati</taxon>
        <taxon>Bacillota</taxon>
        <taxon>Bacilli</taxon>
        <taxon>Bacillales</taxon>
        <taxon>Caryophanaceae</taxon>
        <taxon>Jeotgalibacillus</taxon>
    </lineage>
</organism>
<protein>
    <recommendedName>
        <fullName evidence="5">ABC transporter domain-containing protein</fullName>
    </recommendedName>
</protein>
<dbReference type="EMBL" id="JXRR01000001">
    <property type="protein sequence ID" value="KIL53210.1"/>
    <property type="molecule type" value="Genomic_DNA"/>
</dbReference>
<dbReference type="InterPro" id="IPR017871">
    <property type="entry name" value="ABC_transporter-like_CS"/>
</dbReference>
<keyword evidence="2" id="KW-0813">Transport</keyword>
<dbReference type="PANTHER" id="PTHR43335">
    <property type="entry name" value="ABC TRANSPORTER, ATP-BINDING PROTEIN"/>
    <property type="match status" value="1"/>
</dbReference>
<dbReference type="Proteomes" id="UP000031972">
    <property type="component" value="Unassembled WGS sequence"/>
</dbReference>
<dbReference type="InterPro" id="IPR003439">
    <property type="entry name" value="ABC_transporter-like_ATP-bd"/>
</dbReference>
<dbReference type="SUPFAM" id="SSF52540">
    <property type="entry name" value="P-loop containing nucleoside triphosphate hydrolases"/>
    <property type="match status" value="1"/>
</dbReference>
<dbReference type="InterPro" id="IPR027417">
    <property type="entry name" value="P-loop_NTPase"/>
</dbReference>
<comment type="similarity">
    <text evidence="1">Belongs to the ABC transporter superfamily.</text>
</comment>
<feature type="domain" description="ABC transporter" evidence="5">
    <location>
        <begin position="2"/>
        <end position="226"/>
    </location>
</feature>
<dbReference type="AlphaFoldDB" id="A0A0C2RSJ3"/>
<comment type="caution">
    <text evidence="6">The sequence shown here is derived from an EMBL/GenBank/DDBJ whole genome shotgun (WGS) entry which is preliminary data.</text>
</comment>
<dbReference type="SMART" id="SM00382">
    <property type="entry name" value="AAA"/>
    <property type="match status" value="1"/>
</dbReference>
<keyword evidence="7" id="KW-1185">Reference proteome</keyword>
<evidence type="ECO:0000256" key="2">
    <source>
        <dbReference type="ARBA" id="ARBA00022448"/>
    </source>
</evidence>
<dbReference type="PROSITE" id="PS50893">
    <property type="entry name" value="ABC_TRANSPORTER_2"/>
    <property type="match status" value="1"/>
</dbReference>
<evidence type="ECO:0000256" key="4">
    <source>
        <dbReference type="ARBA" id="ARBA00022840"/>
    </source>
</evidence>
<evidence type="ECO:0000313" key="7">
    <source>
        <dbReference type="Proteomes" id="UP000031972"/>
    </source>
</evidence>
<dbReference type="Pfam" id="PF00005">
    <property type="entry name" value="ABC_tran"/>
    <property type="match status" value="1"/>
</dbReference>
<evidence type="ECO:0000256" key="3">
    <source>
        <dbReference type="ARBA" id="ARBA00022741"/>
    </source>
</evidence>
<dbReference type="GO" id="GO:0016887">
    <property type="term" value="F:ATP hydrolysis activity"/>
    <property type="evidence" value="ECO:0007669"/>
    <property type="project" value="InterPro"/>
</dbReference>
<dbReference type="InterPro" id="IPR003593">
    <property type="entry name" value="AAA+_ATPase"/>
</dbReference>
<proteinExistence type="inferred from homology"/>
<accession>A0A0C2RSJ3</accession>
<dbReference type="PANTHER" id="PTHR43335:SF11">
    <property type="entry name" value="ABC TRANSPORTER RELATED"/>
    <property type="match status" value="1"/>
</dbReference>
<dbReference type="GO" id="GO:0005524">
    <property type="term" value="F:ATP binding"/>
    <property type="evidence" value="ECO:0007669"/>
    <property type="project" value="UniProtKB-KW"/>
</dbReference>
<dbReference type="PATRIC" id="fig|220754.4.peg.549"/>
<dbReference type="PROSITE" id="PS00211">
    <property type="entry name" value="ABC_TRANSPORTER_1"/>
    <property type="match status" value="1"/>
</dbReference>
<evidence type="ECO:0000313" key="6">
    <source>
        <dbReference type="EMBL" id="KIL53210.1"/>
    </source>
</evidence>
<name>A0A0C2RSJ3_9BACL</name>
<gene>
    <name evidence="6" type="ORF">KR50_05390</name>
</gene>
<dbReference type="OrthoDB" id="9804819at2"/>
<dbReference type="Gene3D" id="3.40.50.300">
    <property type="entry name" value="P-loop containing nucleotide triphosphate hydrolases"/>
    <property type="match status" value="1"/>
</dbReference>
<sequence length="299" mass="33749">MITLNQVTKKYGQVEAVSDVSFSLTSGKTTALVGPNGAGKTSLLHMLSGLISPGSGTIHYLTKEKDPRTVIGFLPRYPAFHDWMTAEEFLQFAARLGKKSKKESRIRASELLELVGLEDVYRKKIGGFSGGMKQRLGIAQALVHEPKLLLLDEPVSALDPIGRKEIMSLLNGLKNEMTILYSTHVLHDAQLLCDEVLMMNKGKIILYDSLHTIYQQYDRPRIIIKSEYSLRSWAADMRLRYPEWDILSDENEVVITGSNLPELRKNLLHEVSKKNLPLRSIKFGTSTLEEVFHEVMNHE</sequence>
<evidence type="ECO:0000256" key="1">
    <source>
        <dbReference type="ARBA" id="ARBA00005417"/>
    </source>
</evidence>
<evidence type="ECO:0000259" key="5">
    <source>
        <dbReference type="PROSITE" id="PS50893"/>
    </source>
</evidence>